<keyword evidence="6 11" id="KW-0812">Transmembrane</keyword>
<accession>A0ABY9FA37</accession>
<evidence type="ECO:0000313" key="13">
    <source>
        <dbReference type="EMBL" id="WLH00435.1"/>
    </source>
</evidence>
<comment type="similarity">
    <text evidence="9">Belongs to the GSP H family.</text>
</comment>
<evidence type="ECO:0000313" key="14">
    <source>
        <dbReference type="Proteomes" id="UP001224838"/>
    </source>
</evidence>
<dbReference type="InterPro" id="IPR045584">
    <property type="entry name" value="Pilin-like"/>
</dbReference>
<feature type="domain" description="General secretion pathway GspH" evidence="12">
    <location>
        <begin position="41"/>
        <end position="147"/>
    </location>
</feature>
<gene>
    <name evidence="13" type="ORF">PSH92_24290</name>
</gene>
<protein>
    <recommendedName>
        <fullName evidence="2">Type II secretion system protein H</fullName>
    </recommendedName>
    <alternativeName>
        <fullName evidence="10">General secretion pathway protein H</fullName>
    </alternativeName>
</protein>
<evidence type="ECO:0000256" key="4">
    <source>
        <dbReference type="ARBA" id="ARBA00022481"/>
    </source>
</evidence>
<evidence type="ECO:0000259" key="12">
    <source>
        <dbReference type="Pfam" id="PF12019"/>
    </source>
</evidence>
<evidence type="ECO:0000256" key="1">
    <source>
        <dbReference type="ARBA" id="ARBA00004377"/>
    </source>
</evidence>
<proteinExistence type="inferred from homology"/>
<dbReference type="Pfam" id="PF07963">
    <property type="entry name" value="N_methyl"/>
    <property type="match status" value="1"/>
</dbReference>
<dbReference type="InterPro" id="IPR022346">
    <property type="entry name" value="T2SS_GspH"/>
</dbReference>
<dbReference type="SUPFAM" id="SSF54523">
    <property type="entry name" value="Pili subunits"/>
    <property type="match status" value="1"/>
</dbReference>
<evidence type="ECO:0000256" key="11">
    <source>
        <dbReference type="SAM" id="Phobius"/>
    </source>
</evidence>
<evidence type="ECO:0000256" key="5">
    <source>
        <dbReference type="ARBA" id="ARBA00022519"/>
    </source>
</evidence>
<dbReference type="EMBL" id="CP117451">
    <property type="protein sequence ID" value="WLH00435.1"/>
    <property type="molecule type" value="Genomic_DNA"/>
</dbReference>
<keyword evidence="3" id="KW-1003">Cell membrane</keyword>
<dbReference type="NCBIfam" id="TIGR02532">
    <property type="entry name" value="IV_pilin_GFxxxE"/>
    <property type="match status" value="1"/>
</dbReference>
<keyword evidence="8 11" id="KW-0472">Membrane</keyword>
<dbReference type="Proteomes" id="UP001224838">
    <property type="component" value="Chromosome"/>
</dbReference>
<dbReference type="InterPro" id="IPR012902">
    <property type="entry name" value="N_methyl_site"/>
</dbReference>
<name>A0ABY9FA37_9PSED</name>
<dbReference type="Pfam" id="PF12019">
    <property type="entry name" value="GspH"/>
    <property type="match status" value="1"/>
</dbReference>
<keyword evidence="7 11" id="KW-1133">Transmembrane helix</keyword>
<evidence type="ECO:0000256" key="9">
    <source>
        <dbReference type="ARBA" id="ARBA00025772"/>
    </source>
</evidence>
<evidence type="ECO:0000256" key="6">
    <source>
        <dbReference type="ARBA" id="ARBA00022692"/>
    </source>
</evidence>
<comment type="subcellular location">
    <subcellularLocation>
        <location evidence="1">Cell inner membrane</location>
        <topology evidence="1">Single-pass membrane protein</topology>
    </subcellularLocation>
</comment>
<keyword evidence="4" id="KW-0488">Methylation</keyword>
<keyword evidence="5" id="KW-0997">Cell inner membrane</keyword>
<evidence type="ECO:0000256" key="8">
    <source>
        <dbReference type="ARBA" id="ARBA00023136"/>
    </source>
</evidence>
<reference evidence="13 14" key="1">
    <citation type="submission" date="2023-02" db="EMBL/GenBank/DDBJ databases">
        <title>Evolution of Hrp T3SS in non-pathogenic Pseudomonas fluorescens.</title>
        <authorList>
            <person name="Liao K."/>
            <person name="Wei H."/>
            <person name="Gu Y."/>
        </authorList>
    </citation>
    <scope>NUCLEOTIDE SEQUENCE [LARGE SCALE GENOMIC DNA]</scope>
    <source>
        <strain evidence="13 14">FP2034</strain>
    </source>
</reference>
<evidence type="ECO:0000256" key="10">
    <source>
        <dbReference type="ARBA" id="ARBA00030775"/>
    </source>
</evidence>
<evidence type="ECO:0000256" key="7">
    <source>
        <dbReference type="ARBA" id="ARBA00022989"/>
    </source>
</evidence>
<feature type="transmembrane region" description="Helical" evidence="11">
    <location>
        <begin position="6"/>
        <end position="29"/>
    </location>
</feature>
<organism evidence="13 14">
    <name type="scientific">Pseudomonas beijingensis</name>
    <dbReference type="NCBI Taxonomy" id="2954101"/>
    <lineage>
        <taxon>Bacteria</taxon>
        <taxon>Pseudomonadati</taxon>
        <taxon>Pseudomonadota</taxon>
        <taxon>Gammaproteobacteria</taxon>
        <taxon>Pseudomonadales</taxon>
        <taxon>Pseudomonadaceae</taxon>
        <taxon>Pseudomonas</taxon>
    </lineage>
</organism>
<keyword evidence="14" id="KW-1185">Reference proteome</keyword>
<sequence>MYQQGFSLIELLMGLAIAAIVLPWAGAGYKELIESIEREDTAQLLISGLRSARSEAIMRNRTVVLSGIDNDWGRGWRITLDDKEKTVLMERRANARVMGNWPVKRRVRFGSQGEALQTSGAFQAGRLHVCAKRGPVSHHQVILAPSGRVRLESVKAEQALCEKGLKARSGRAALSASRT</sequence>
<dbReference type="RefSeq" id="WP_122564937.1">
    <property type="nucleotide sequence ID" value="NZ_CP117425.1"/>
</dbReference>
<evidence type="ECO:0000256" key="2">
    <source>
        <dbReference type="ARBA" id="ARBA00021549"/>
    </source>
</evidence>
<dbReference type="Gene3D" id="3.55.40.10">
    <property type="entry name" value="minor pseudopilin epsh domain"/>
    <property type="match status" value="1"/>
</dbReference>
<evidence type="ECO:0000256" key="3">
    <source>
        <dbReference type="ARBA" id="ARBA00022475"/>
    </source>
</evidence>